<reference evidence="2 3" key="1">
    <citation type="submission" date="2016-10" db="EMBL/GenBank/DDBJ databases">
        <authorList>
            <person name="de Groot N.N."/>
        </authorList>
    </citation>
    <scope>NUCLEOTIDE SEQUENCE [LARGE SCALE GENOMIC DNA]</scope>
    <source>
        <strain evidence="2 3">CGMCC 1.7059</strain>
    </source>
</reference>
<keyword evidence="3" id="KW-1185">Reference proteome</keyword>
<dbReference type="OrthoDB" id="6365557at2"/>
<dbReference type="Proteomes" id="UP000199675">
    <property type="component" value="Unassembled WGS sequence"/>
</dbReference>
<protein>
    <submittedName>
        <fullName evidence="2">Uncharacterized protein</fullName>
    </submittedName>
</protein>
<dbReference type="AlphaFoldDB" id="A0A1H2S4V0"/>
<feature type="compositionally biased region" description="Low complexity" evidence="1">
    <location>
        <begin position="24"/>
        <end position="52"/>
    </location>
</feature>
<proteinExistence type="predicted"/>
<organism evidence="2 3">
    <name type="scientific">Marinobacter mobilis</name>
    <dbReference type="NCBI Taxonomy" id="488533"/>
    <lineage>
        <taxon>Bacteria</taxon>
        <taxon>Pseudomonadati</taxon>
        <taxon>Pseudomonadota</taxon>
        <taxon>Gammaproteobacteria</taxon>
        <taxon>Pseudomonadales</taxon>
        <taxon>Marinobacteraceae</taxon>
        <taxon>Marinobacter</taxon>
    </lineage>
</organism>
<dbReference type="PROSITE" id="PS51257">
    <property type="entry name" value="PROKAR_LIPOPROTEIN"/>
    <property type="match status" value="1"/>
</dbReference>
<dbReference type="RefSeq" id="WP_091811402.1">
    <property type="nucleotide sequence ID" value="NZ_FNNE01000002.1"/>
</dbReference>
<sequence length="184" mass="19353">MKKILAFTLVSALMTGCGGGSNGGDQDSNSLGNDSGSGSSQDSNGSSSGSGQATVLEGTWRKPCGPVSGQEHHDIVTFTSTGNTFTSSIENYIDASCTTPYAEAPNPTASGTFTLGDNVVLGDGVTATEHDSHITQFNGAPFIIDDYNIIYIQDDTLYIGEGEAETPEQRPTTLDYSRPYYRVN</sequence>
<evidence type="ECO:0000256" key="1">
    <source>
        <dbReference type="SAM" id="MobiDB-lite"/>
    </source>
</evidence>
<evidence type="ECO:0000313" key="3">
    <source>
        <dbReference type="Proteomes" id="UP000199675"/>
    </source>
</evidence>
<feature type="region of interest" description="Disordered" evidence="1">
    <location>
        <begin position="19"/>
        <end position="54"/>
    </location>
</feature>
<name>A0A1H2S4V0_9GAMM</name>
<evidence type="ECO:0000313" key="2">
    <source>
        <dbReference type="EMBL" id="SDW26545.1"/>
    </source>
</evidence>
<accession>A0A1H2S4V0</accession>
<gene>
    <name evidence="2" type="ORF">SAMN04487960_10221</name>
</gene>
<dbReference type="EMBL" id="FNNE01000002">
    <property type="protein sequence ID" value="SDW26545.1"/>
    <property type="molecule type" value="Genomic_DNA"/>
</dbReference>